<evidence type="ECO:0000256" key="4">
    <source>
        <dbReference type="ARBA" id="ARBA00006432"/>
    </source>
</evidence>
<dbReference type="InterPro" id="IPR025110">
    <property type="entry name" value="AMP-bd_C"/>
</dbReference>
<dbReference type="Proteomes" id="UP000467214">
    <property type="component" value="Unassembled WGS sequence"/>
</dbReference>
<keyword evidence="7" id="KW-0276">Fatty acid metabolism</keyword>
<feature type="domain" description="AMP-binding enzyme C-terminal" evidence="16">
    <location>
        <begin position="465"/>
        <end position="539"/>
    </location>
</feature>
<comment type="subcellular location">
    <subcellularLocation>
        <location evidence="2">Membrane</location>
        <topology evidence="2">Peripheral membrane protein</topology>
    </subcellularLocation>
</comment>
<evidence type="ECO:0000256" key="6">
    <source>
        <dbReference type="ARBA" id="ARBA00022741"/>
    </source>
</evidence>
<evidence type="ECO:0000259" key="16">
    <source>
        <dbReference type="Pfam" id="PF13193"/>
    </source>
</evidence>
<evidence type="ECO:0000256" key="8">
    <source>
        <dbReference type="ARBA" id="ARBA00022840"/>
    </source>
</evidence>
<evidence type="ECO:0000256" key="2">
    <source>
        <dbReference type="ARBA" id="ARBA00004170"/>
    </source>
</evidence>
<protein>
    <recommendedName>
        <fullName evidence="13">Long-chain-fatty-acid--CoA ligase</fullName>
        <ecNumber evidence="12">6.2.1.3</ecNumber>
    </recommendedName>
    <alternativeName>
        <fullName evidence="14">Long-chain acyl-CoA synthetase</fullName>
    </alternativeName>
</protein>
<proteinExistence type="inferred from homology"/>
<evidence type="ECO:0000256" key="1">
    <source>
        <dbReference type="ARBA" id="ARBA00001946"/>
    </source>
</evidence>
<dbReference type="PANTHER" id="PTHR43767">
    <property type="entry name" value="LONG-CHAIN-FATTY-ACID--COA LIGASE"/>
    <property type="match status" value="1"/>
</dbReference>
<keyword evidence="9" id="KW-0460">Magnesium</keyword>
<gene>
    <name evidence="17" type="ORF">GQF02_05440</name>
</gene>
<evidence type="ECO:0000256" key="7">
    <source>
        <dbReference type="ARBA" id="ARBA00022832"/>
    </source>
</evidence>
<dbReference type="AlphaFoldDB" id="A0A845BJE4"/>
<feature type="domain" description="AMP-dependent synthetase/ligase" evidence="15">
    <location>
        <begin position="25"/>
        <end position="414"/>
    </location>
</feature>
<sequence length="557" mass="60602">MDSRHSHPNTALELNRFASLGDMLAASVKQYPARTAFCNMGAKLSYRELDRQSAAFAAYLTTELGLKQGDRVALMMPNLLQYPVALYGALRAGLVVVNVNPLYTPRELEHQLQDSGARAIVILENFAAVLQQVIANTPVEKVIVTAAGDLLGPVKGALVNMVLRHIKKMVPAWSLPDAIRFNAVLAQGLKLPWQDAKVQQSDIAFLQYTGGTTGPSKGAILTHGNLLANIEQVYSIVLPALGDARVVMATPLPLYHILALALNCLLVNRAGGTSVLMSNPRDLPAVIKDLARYPITCMTGVNTLYNALAHHPDFAKLDFSHWKVSVGGGATIQQAVAEKWQAVTGLPLIEGYGLTEASPMVCANPVLLGRYTGSIGLPIPGTEIALRDEEGRDVARGEPGELCVRGPQVMQGYWQRPDETAKVFHADGFLATGDIAQLTEQGFYKLVDRKKDMILVSGFNVYPNEIEDVIALHPDVQEVACIGVPDERTGEAVKIFVVKRHPGLTEEALIKHCRTHLTAYKVPRQVVFRTELPKTNIGKILRRELREEAPAMATANA</sequence>
<dbReference type="GO" id="GO:0004467">
    <property type="term" value="F:long-chain fatty acid-CoA ligase activity"/>
    <property type="evidence" value="ECO:0007669"/>
    <property type="project" value="UniProtKB-EC"/>
</dbReference>
<dbReference type="PANTHER" id="PTHR43767:SF8">
    <property type="entry name" value="LONG-CHAIN-FATTY-ACID--COA LIGASE"/>
    <property type="match status" value="1"/>
</dbReference>
<organism evidence="17 18">
    <name type="scientific">Craterilacuibacter sinensis</name>
    <dbReference type="NCBI Taxonomy" id="2686017"/>
    <lineage>
        <taxon>Bacteria</taxon>
        <taxon>Pseudomonadati</taxon>
        <taxon>Pseudomonadota</taxon>
        <taxon>Betaproteobacteria</taxon>
        <taxon>Neisseriales</taxon>
        <taxon>Neisseriaceae</taxon>
        <taxon>Craterilacuibacter</taxon>
    </lineage>
</organism>
<evidence type="ECO:0000256" key="13">
    <source>
        <dbReference type="ARBA" id="ARBA00039545"/>
    </source>
</evidence>
<evidence type="ECO:0000256" key="10">
    <source>
        <dbReference type="ARBA" id="ARBA00023098"/>
    </source>
</evidence>
<reference evidence="17 18" key="1">
    <citation type="submission" date="2019-12" db="EMBL/GenBank/DDBJ databases">
        <title>Neisseriaceae gen. nov. sp. Genome sequencing and assembly.</title>
        <authorList>
            <person name="Liu Z."/>
            <person name="Li A."/>
        </authorList>
    </citation>
    <scope>NUCLEOTIDE SEQUENCE [LARGE SCALE GENOMIC DNA]</scope>
    <source>
        <strain evidence="17 18">B2N2-7</strain>
    </source>
</reference>
<dbReference type="EC" id="6.2.1.3" evidence="12"/>
<dbReference type="InterPro" id="IPR045851">
    <property type="entry name" value="AMP-bd_C_sf"/>
</dbReference>
<dbReference type="InterPro" id="IPR042099">
    <property type="entry name" value="ANL_N_sf"/>
</dbReference>
<evidence type="ECO:0000256" key="11">
    <source>
        <dbReference type="ARBA" id="ARBA00023136"/>
    </source>
</evidence>
<keyword evidence="18" id="KW-1185">Reference proteome</keyword>
<dbReference type="GO" id="GO:0005524">
    <property type="term" value="F:ATP binding"/>
    <property type="evidence" value="ECO:0007669"/>
    <property type="project" value="UniProtKB-KW"/>
</dbReference>
<evidence type="ECO:0000256" key="3">
    <source>
        <dbReference type="ARBA" id="ARBA00005005"/>
    </source>
</evidence>
<dbReference type="Pfam" id="PF00501">
    <property type="entry name" value="AMP-binding"/>
    <property type="match status" value="1"/>
</dbReference>
<evidence type="ECO:0000256" key="12">
    <source>
        <dbReference type="ARBA" id="ARBA00026121"/>
    </source>
</evidence>
<dbReference type="EMBL" id="WSSB01000004">
    <property type="protein sequence ID" value="MXR36415.1"/>
    <property type="molecule type" value="Genomic_DNA"/>
</dbReference>
<dbReference type="InterPro" id="IPR050237">
    <property type="entry name" value="ATP-dep_AMP-bd_enzyme"/>
</dbReference>
<keyword evidence="11" id="KW-0472">Membrane</keyword>
<comment type="cofactor">
    <cofactor evidence="1">
        <name>Mg(2+)</name>
        <dbReference type="ChEBI" id="CHEBI:18420"/>
    </cofactor>
</comment>
<comment type="caution">
    <text evidence="17">The sequence shown here is derived from an EMBL/GenBank/DDBJ whole genome shotgun (WGS) entry which is preliminary data.</text>
</comment>
<accession>A0A845BJE4</accession>
<keyword evidence="10" id="KW-0443">Lipid metabolism</keyword>
<dbReference type="Gene3D" id="3.30.300.30">
    <property type="match status" value="1"/>
</dbReference>
<dbReference type="GO" id="GO:0016020">
    <property type="term" value="C:membrane"/>
    <property type="evidence" value="ECO:0007669"/>
    <property type="project" value="UniProtKB-SubCell"/>
</dbReference>
<dbReference type="InterPro" id="IPR000873">
    <property type="entry name" value="AMP-dep_synth/lig_dom"/>
</dbReference>
<evidence type="ECO:0000256" key="9">
    <source>
        <dbReference type="ARBA" id="ARBA00022842"/>
    </source>
</evidence>
<dbReference type="PROSITE" id="PS00455">
    <property type="entry name" value="AMP_BINDING"/>
    <property type="match status" value="1"/>
</dbReference>
<evidence type="ECO:0000256" key="14">
    <source>
        <dbReference type="ARBA" id="ARBA00042773"/>
    </source>
</evidence>
<name>A0A845BJE4_9NEIS</name>
<dbReference type="CDD" id="cd05936">
    <property type="entry name" value="FC-FACS_FadD_like"/>
    <property type="match status" value="1"/>
</dbReference>
<dbReference type="SUPFAM" id="SSF56801">
    <property type="entry name" value="Acetyl-CoA synthetase-like"/>
    <property type="match status" value="1"/>
</dbReference>
<dbReference type="RefSeq" id="WP_124734870.1">
    <property type="nucleotide sequence ID" value="NZ_WSSB01000004.1"/>
</dbReference>
<dbReference type="FunFam" id="3.30.300.30:FF:000006">
    <property type="entry name" value="Long-chain-fatty-acid--CoA ligase FadD"/>
    <property type="match status" value="1"/>
</dbReference>
<evidence type="ECO:0000313" key="17">
    <source>
        <dbReference type="EMBL" id="MXR36415.1"/>
    </source>
</evidence>
<dbReference type="Pfam" id="PF13193">
    <property type="entry name" value="AMP-binding_C"/>
    <property type="match status" value="1"/>
</dbReference>
<keyword evidence="8" id="KW-0067">ATP-binding</keyword>
<keyword evidence="6" id="KW-0547">Nucleotide-binding</keyword>
<dbReference type="FunFam" id="3.40.50.12780:FF:000003">
    <property type="entry name" value="Long-chain-fatty-acid--CoA ligase FadD"/>
    <property type="match status" value="1"/>
</dbReference>
<comment type="pathway">
    <text evidence="3">Lipid metabolism; fatty acid beta-oxidation.</text>
</comment>
<dbReference type="Gene3D" id="3.40.50.12780">
    <property type="entry name" value="N-terminal domain of ligase-like"/>
    <property type="match status" value="1"/>
</dbReference>
<keyword evidence="5" id="KW-0436">Ligase</keyword>
<evidence type="ECO:0000259" key="15">
    <source>
        <dbReference type="Pfam" id="PF00501"/>
    </source>
</evidence>
<comment type="similarity">
    <text evidence="4">Belongs to the ATP-dependent AMP-binding enzyme family.</text>
</comment>
<evidence type="ECO:0000313" key="18">
    <source>
        <dbReference type="Proteomes" id="UP000467214"/>
    </source>
</evidence>
<dbReference type="InterPro" id="IPR020845">
    <property type="entry name" value="AMP-binding_CS"/>
</dbReference>
<evidence type="ECO:0000256" key="5">
    <source>
        <dbReference type="ARBA" id="ARBA00022598"/>
    </source>
</evidence>